<keyword evidence="3" id="KW-0547">Nucleotide-binding</keyword>
<dbReference type="InterPro" id="IPR004006">
    <property type="entry name" value="DhaK_dom"/>
</dbReference>
<evidence type="ECO:0000313" key="11">
    <source>
        <dbReference type="EMBL" id="CAK0779319.1"/>
    </source>
</evidence>
<evidence type="ECO:0000256" key="6">
    <source>
        <dbReference type="PIRSR" id="PIRSR612734-1"/>
    </source>
</evidence>
<feature type="region of interest" description="Disordered" evidence="8">
    <location>
        <begin position="338"/>
        <end position="365"/>
    </location>
</feature>
<keyword evidence="5" id="KW-0067">ATP-binding</keyword>
<dbReference type="InterPro" id="IPR004007">
    <property type="entry name" value="DhaL_dom"/>
</dbReference>
<evidence type="ECO:0000256" key="3">
    <source>
        <dbReference type="ARBA" id="ARBA00022741"/>
    </source>
</evidence>
<dbReference type="FunFam" id="3.40.50.10440:FF:000001">
    <property type="entry name" value="Dihydroxyacetone kinase, DhaK subunit"/>
    <property type="match status" value="1"/>
</dbReference>
<protein>
    <submittedName>
        <fullName evidence="11">Uncharacterized protein</fullName>
    </submittedName>
</protein>
<keyword evidence="12" id="KW-1185">Reference proteome</keyword>
<feature type="active site" description="Tele-hemiaminal-histidine intermediate" evidence="6">
    <location>
        <position position="221"/>
    </location>
</feature>
<evidence type="ECO:0000256" key="4">
    <source>
        <dbReference type="ARBA" id="ARBA00022777"/>
    </source>
</evidence>
<evidence type="ECO:0000313" key="12">
    <source>
        <dbReference type="Proteomes" id="UP001314263"/>
    </source>
</evidence>
<dbReference type="Pfam" id="PF02733">
    <property type="entry name" value="Dak1"/>
    <property type="match status" value="1"/>
</dbReference>
<evidence type="ECO:0000256" key="2">
    <source>
        <dbReference type="ARBA" id="ARBA00022679"/>
    </source>
</evidence>
<evidence type="ECO:0000256" key="7">
    <source>
        <dbReference type="PIRSR" id="PIRSR612734-2"/>
    </source>
</evidence>
<feature type="compositionally biased region" description="Basic residues" evidence="8">
    <location>
        <begin position="353"/>
        <end position="364"/>
    </location>
</feature>
<feature type="binding site" evidence="7">
    <location>
        <begin position="56"/>
        <end position="59"/>
    </location>
    <ligand>
        <name>substrate</name>
    </ligand>
</feature>
<dbReference type="GO" id="GO:0005524">
    <property type="term" value="F:ATP binding"/>
    <property type="evidence" value="ECO:0007669"/>
    <property type="project" value="UniProtKB-KW"/>
</dbReference>
<dbReference type="InterPro" id="IPR012734">
    <property type="entry name" value="DhaK_ATP"/>
</dbReference>
<dbReference type="Gene3D" id="3.30.1180.20">
    <property type="entry name" value="Dihydroxyacetone kinase, domain 2"/>
    <property type="match status" value="1"/>
</dbReference>
<evidence type="ECO:0000256" key="1">
    <source>
        <dbReference type="ARBA" id="ARBA00008757"/>
    </source>
</evidence>
<keyword evidence="4" id="KW-0418">Kinase</keyword>
<sequence length="582" mass="60246">MARAFINRPEDFVLESIEGAVASIPHLWRLDGFPQVKVVFSSKADESKVAVISGGGSGHEPAHAGYVGTGMLTAAVAGDVFASPPTEAVLAAIRTACSDAGALVVVTNYTGDRLNFGLAVEQAMTEGHKVEMLVVGDDCALSPSRLVGRRGIAGTVFVHKVAGASAAAGDDLATVLAKARATAQSVGSMGVATSVCTVPGSKPADPPRIQPGEMELGLGIHGEPGASKGPLKPVDQIVAQMLQTIMSRETRYIDVQRGARVALLVNSLGSVMPNELHIAAWAAIKELQDTFKVEVARVYVGTFMTSLDMSGFSLSVCTLDDERTAALDADTEAPAWPRCQGAHLPSKRPVPLPHHRADKQHTQRPTRLSALGARMERALAALCGALIDAAPELDALDAKVGDGDCGSTLRRGAEAMQADLAHRLPLNDAAATLKGLARTLRVMGGTSGVLYVISLTAAAGSLQECSSSASEEGPSGQDWARAFGVAIQALQRYSQAEKGHRTMVDALIPAQEAFSEAVNAGQSALPALGAACRAAAKGAAATKGMEAGAGRSSYVPDHVLRDVPDPGAQAVCIWLKALARAL</sequence>
<dbReference type="SMART" id="SM01120">
    <property type="entry name" value="Dak2"/>
    <property type="match status" value="1"/>
</dbReference>
<dbReference type="NCBIfam" id="TIGR02361">
    <property type="entry name" value="dak_ATP"/>
    <property type="match status" value="1"/>
</dbReference>
<evidence type="ECO:0000256" key="8">
    <source>
        <dbReference type="SAM" id="MobiDB-lite"/>
    </source>
</evidence>
<dbReference type="Pfam" id="PF02734">
    <property type="entry name" value="Dak2"/>
    <property type="match status" value="1"/>
</dbReference>
<proteinExistence type="inferred from homology"/>
<dbReference type="PROSITE" id="PS51480">
    <property type="entry name" value="DHAL"/>
    <property type="match status" value="1"/>
</dbReference>
<evidence type="ECO:0000256" key="5">
    <source>
        <dbReference type="ARBA" id="ARBA00022840"/>
    </source>
</evidence>
<dbReference type="FunFam" id="3.30.1180.20:FF:000001">
    <property type="entry name" value="Dihydroxyacetone kinase 1"/>
    <property type="match status" value="1"/>
</dbReference>
<dbReference type="FunFam" id="1.25.40.340:FF:000002">
    <property type="entry name" value="Dihydroxyacetone kinase, L subunit"/>
    <property type="match status" value="1"/>
</dbReference>
<reference evidence="11 12" key="1">
    <citation type="submission" date="2023-10" db="EMBL/GenBank/DDBJ databases">
        <authorList>
            <person name="Maclean D."/>
            <person name="Macfadyen A."/>
        </authorList>
    </citation>
    <scope>NUCLEOTIDE SEQUENCE [LARGE SCALE GENOMIC DNA]</scope>
</reference>
<evidence type="ECO:0000259" key="9">
    <source>
        <dbReference type="PROSITE" id="PS51480"/>
    </source>
</evidence>
<dbReference type="NCBIfam" id="NF011049">
    <property type="entry name" value="PRK14479.1"/>
    <property type="match status" value="1"/>
</dbReference>
<keyword evidence="2" id="KW-0808">Transferase</keyword>
<dbReference type="Gene3D" id="1.25.40.340">
    <property type="match status" value="1"/>
</dbReference>
<feature type="binding site" evidence="7">
    <location>
        <position position="112"/>
    </location>
    <ligand>
        <name>substrate</name>
    </ligand>
</feature>
<feature type="domain" description="DhaL" evidence="9">
    <location>
        <begin position="373"/>
        <end position="580"/>
    </location>
</feature>
<comment type="caution">
    <text evidence="11">The sequence shown here is derived from an EMBL/GenBank/DDBJ whole genome shotgun (WGS) entry which is preliminary data.</text>
</comment>
<dbReference type="InterPro" id="IPR036117">
    <property type="entry name" value="DhaL_dom_sf"/>
</dbReference>
<organism evidence="11 12">
    <name type="scientific">Coccomyxa viridis</name>
    <dbReference type="NCBI Taxonomy" id="1274662"/>
    <lineage>
        <taxon>Eukaryota</taxon>
        <taxon>Viridiplantae</taxon>
        <taxon>Chlorophyta</taxon>
        <taxon>core chlorophytes</taxon>
        <taxon>Trebouxiophyceae</taxon>
        <taxon>Trebouxiophyceae incertae sedis</taxon>
        <taxon>Coccomyxaceae</taxon>
        <taxon>Coccomyxa</taxon>
    </lineage>
</organism>
<dbReference type="Proteomes" id="UP001314263">
    <property type="component" value="Unassembled WGS sequence"/>
</dbReference>
<dbReference type="GO" id="GO:0004371">
    <property type="term" value="F:glycerone kinase activity"/>
    <property type="evidence" value="ECO:0007669"/>
    <property type="project" value="InterPro"/>
</dbReference>
<gene>
    <name evidence="11" type="ORF">CVIRNUC_004742</name>
</gene>
<dbReference type="AlphaFoldDB" id="A0AAV1I486"/>
<dbReference type="InterPro" id="IPR050861">
    <property type="entry name" value="Dihydroxyacetone_Kinase"/>
</dbReference>
<comment type="similarity">
    <text evidence="1">Belongs to the dihydroxyacetone kinase (DAK) family.</text>
</comment>
<dbReference type="PANTHER" id="PTHR28629:SF4">
    <property type="entry name" value="TRIOKINASE_FMN CYCLASE"/>
    <property type="match status" value="1"/>
</dbReference>
<dbReference type="GO" id="GO:0005829">
    <property type="term" value="C:cytosol"/>
    <property type="evidence" value="ECO:0007669"/>
    <property type="project" value="TreeGrafter"/>
</dbReference>
<dbReference type="SUPFAM" id="SSF101473">
    <property type="entry name" value="DhaL-like"/>
    <property type="match status" value="1"/>
</dbReference>
<accession>A0AAV1I486</accession>
<dbReference type="GO" id="GO:0019563">
    <property type="term" value="P:glycerol catabolic process"/>
    <property type="evidence" value="ECO:0007669"/>
    <property type="project" value="TreeGrafter"/>
</dbReference>
<dbReference type="EMBL" id="CAUYUE010000005">
    <property type="protein sequence ID" value="CAK0779319.1"/>
    <property type="molecule type" value="Genomic_DNA"/>
</dbReference>
<feature type="domain" description="DhaK" evidence="10">
    <location>
        <begin position="8"/>
        <end position="336"/>
    </location>
</feature>
<evidence type="ECO:0000259" key="10">
    <source>
        <dbReference type="PROSITE" id="PS51481"/>
    </source>
</evidence>
<dbReference type="PROSITE" id="PS51481">
    <property type="entry name" value="DHAK"/>
    <property type="match status" value="1"/>
</dbReference>
<dbReference type="PANTHER" id="PTHR28629">
    <property type="entry name" value="TRIOKINASE/FMN CYCLASE"/>
    <property type="match status" value="1"/>
</dbReference>
<name>A0AAV1I486_9CHLO</name>
<dbReference type="Gene3D" id="3.40.50.10440">
    <property type="entry name" value="Dihydroxyacetone kinase, domain 1"/>
    <property type="match status" value="1"/>
</dbReference>
<dbReference type="SUPFAM" id="SSF82549">
    <property type="entry name" value="DAK1/DegV-like"/>
    <property type="match status" value="1"/>
</dbReference>